<evidence type="ECO:0000313" key="3">
    <source>
        <dbReference type="Proteomes" id="UP000672097"/>
    </source>
</evidence>
<comment type="caution">
    <text evidence="2">The sequence shown here is derived from an EMBL/GenBank/DDBJ whole genome shotgun (WGS) entry which is preliminary data.</text>
</comment>
<dbReference type="InterPro" id="IPR049221">
    <property type="entry name" value="DUF6869"/>
</dbReference>
<dbReference type="Proteomes" id="UP000672097">
    <property type="component" value="Unassembled WGS sequence"/>
</dbReference>
<reference evidence="2 3" key="1">
    <citation type="submission" date="2021-04" db="EMBL/GenBank/DDBJ databases">
        <title>The genome sequence of type strain Ideonella paludis KCTC 32238.</title>
        <authorList>
            <person name="Liu Y."/>
        </authorList>
    </citation>
    <scope>NUCLEOTIDE SEQUENCE [LARGE SCALE GENOMIC DNA]</scope>
    <source>
        <strain evidence="2 3">KCTC 32238</strain>
    </source>
</reference>
<keyword evidence="3" id="KW-1185">Reference proteome</keyword>
<organism evidence="2 3">
    <name type="scientific">Ideonella paludis</name>
    <dbReference type="NCBI Taxonomy" id="1233411"/>
    <lineage>
        <taxon>Bacteria</taxon>
        <taxon>Pseudomonadati</taxon>
        <taxon>Pseudomonadota</taxon>
        <taxon>Betaproteobacteria</taxon>
        <taxon>Burkholderiales</taxon>
        <taxon>Sphaerotilaceae</taxon>
        <taxon>Ideonella</taxon>
    </lineage>
</organism>
<evidence type="ECO:0000259" key="1">
    <source>
        <dbReference type="Pfam" id="PF21746"/>
    </source>
</evidence>
<protein>
    <recommendedName>
        <fullName evidence="1">DUF6869 domain-containing protein</fullName>
    </recommendedName>
</protein>
<accession>A0ABS5DZ51</accession>
<dbReference type="EMBL" id="JAGQDG010000005">
    <property type="protein sequence ID" value="MBQ0936425.1"/>
    <property type="molecule type" value="Genomic_DNA"/>
</dbReference>
<gene>
    <name evidence="2" type="ORF">KAK11_13875</name>
</gene>
<evidence type="ECO:0000313" key="2">
    <source>
        <dbReference type="EMBL" id="MBQ0936425.1"/>
    </source>
</evidence>
<proteinExistence type="predicted"/>
<feature type="domain" description="DUF6869" evidence="1">
    <location>
        <begin position="14"/>
        <end position="104"/>
    </location>
</feature>
<name>A0ABS5DZ51_9BURK</name>
<dbReference type="RefSeq" id="WP_375140686.1">
    <property type="nucleotide sequence ID" value="NZ_JAGQDG010000005.1"/>
</dbReference>
<dbReference type="Pfam" id="PF21746">
    <property type="entry name" value="DUF6869"/>
    <property type="match status" value="1"/>
</dbReference>
<sequence length="120" mass="13458">MTDRNALVTAWLTYQRNWWAFEALDDLIRESPVDAWETLLALIDSAEPEMLEQIGAGPLEDFVGAHADTYIERLEQEASTNLAFQKAMKSVWLKPGENGVVERLVILGCEVVPVNSRPEG</sequence>